<name>A0A8J6BN46_ZIZPA</name>
<keyword evidence="3" id="KW-0687">Ribonucleoprotein</keyword>
<evidence type="ECO:0000256" key="2">
    <source>
        <dbReference type="ARBA" id="ARBA00022980"/>
    </source>
</evidence>
<feature type="compositionally biased region" description="Pro residues" evidence="4">
    <location>
        <begin position="46"/>
        <end position="63"/>
    </location>
</feature>
<keyword evidence="6" id="KW-1185">Reference proteome</keyword>
<dbReference type="EMBL" id="JAAALK010000081">
    <property type="protein sequence ID" value="KAG8091242.1"/>
    <property type="molecule type" value="Genomic_DNA"/>
</dbReference>
<dbReference type="AlphaFoldDB" id="A0A8J6BN46"/>
<evidence type="ECO:0000313" key="6">
    <source>
        <dbReference type="Proteomes" id="UP000729402"/>
    </source>
</evidence>
<feature type="compositionally biased region" description="Pro residues" evidence="4">
    <location>
        <begin position="102"/>
        <end position="119"/>
    </location>
</feature>
<keyword evidence="2" id="KW-0689">Ribosomal protein</keyword>
<dbReference type="GO" id="GO:0003735">
    <property type="term" value="F:structural constituent of ribosome"/>
    <property type="evidence" value="ECO:0007669"/>
    <property type="project" value="InterPro"/>
</dbReference>
<evidence type="ECO:0000313" key="5">
    <source>
        <dbReference type="EMBL" id="KAG8091242.1"/>
    </source>
</evidence>
<dbReference type="PANTHER" id="PTHR11143">
    <property type="entry name" value="60S RIBOSOMAL PROTEIN L26 FAMILY MEMBER"/>
    <property type="match status" value="1"/>
</dbReference>
<comment type="caution">
    <text evidence="5">The sequence shown here is derived from an EMBL/GenBank/DDBJ whole genome shotgun (WGS) entry which is preliminary data.</text>
</comment>
<comment type="similarity">
    <text evidence="1">Belongs to the universal ribosomal protein uL24 family.</text>
</comment>
<proteinExistence type="inferred from homology"/>
<organism evidence="5 6">
    <name type="scientific">Zizania palustris</name>
    <name type="common">Northern wild rice</name>
    <dbReference type="NCBI Taxonomy" id="103762"/>
    <lineage>
        <taxon>Eukaryota</taxon>
        <taxon>Viridiplantae</taxon>
        <taxon>Streptophyta</taxon>
        <taxon>Embryophyta</taxon>
        <taxon>Tracheophyta</taxon>
        <taxon>Spermatophyta</taxon>
        <taxon>Magnoliopsida</taxon>
        <taxon>Liliopsida</taxon>
        <taxon>Poales</taxon>
        <taxon>Poaceae</taxon>
        <taxon>BOP clade</taxon>
        <taxon>Oryzoideae</taxon>
        <taxon>Oryzeae</taxon>
        <taxon>Zizaniinae</taxon>
        <taxon>Zizania</taxon>
    </lineage>
</organism>
<sequence>MASKRNQGVFPQPRARTGRPNSLYAHSTRRRLPRPARAAATARLRPAPPLRPPAARRLPPPLLPASGPSRLPPPPAAAVSPVASRRRLPRPAHVAATARLRPAPPLRPPAGHRLPPPRLPASGPSRLSPPPAAAASSRRIPPAPPPSLPPTAASGPRHRSDRRPPAGPRHPSRRPPPVTTYCPSAPVDLRRPPTSDPSLSIQVFASNFVLRGKVVQVYRCRWDIHATSSASITREKVNGSTVNVGIQPSKVIITKLKFDKQGPQGPPRPRGSSPQRTSPPPGHRSRRSINVCDRLPLQLARSAFVH</sequence>
<dbReference type="Pfam" id="PF16906">
    <property type="entry name" value="Ribosomal_L26"/>
    <property type="match status" value="1"/>
</dbReference>
<feature type="region of interest" description="Disordered" evidence="4">
    <location>
        <begin position="258"/>
        <end position="289"/>
    </location>
</feature>
<dbReference type="Proteomes" id="UP000729402">
    <property type="component" value="Unassembled WGS sequence"/>
</dbReference>
<dbReference type="InterPro" id="IPR005756">
    <property type="entry name" value="Ribosomal_uL24_euk/arc"/>
</dbReference>
<evidence type="ECO:0000256" key="1">
    <source>
        <dbReference type="ARBA" id="ARBA00010618"/>
    </source>
</evidence>
<evidence type="ECO:0000256" key="3">
    <source>
        <dbReference type="ARBA" id="ARBA00023274"/>
    </source>
</evidence>
<feature type="compositionally biased region" description="Low complexity" evidence="4">
    <location>
        <begin position="35"/>
        <end position="45"/>
    </location>
</feature>
<feature type="region of interest" description="Disordered" evidence="4">
    <location>
        <begin position="1"/>
        <end position="195"/>
    </location>
</feature>
<gene>
    <name evidence="5" type="ORF">GUJ93_ZPchr0011g27198</name>
</gene>
<protein>
    <submittedName>
        <fullName evidence="5">Uncharacterized protein</fullName>
    </submittedName>
</protein>
<reference evidence="5" key="2">
    <citation type="submission" date="2021-02" db="EMBL/GenBank/DDBJ databases">
        <authorList>
            <person name="Kimball J.A."/>
            <person name="Haas M.W."/>
            <person name="Macchietto M."/>
            <person name="Kono T."/>
            <person name="Duquette J."/>
            <person name="Shao M."/>
        </authorList>
    </citation>
    <scope>NUCLEOTIDE SEQUENCE</scope>
    <source>
        <tissue evidence="5">Fresh leaf tissue</tissue>
    </source>
</reference>
<dbReference type="GO" id="GO:0006412">
    <property type="term" value="P:translation"/>
    <property type="evidence" value="ECO:0007669"/>
    <property type="project" value="InterPro"/>
</dbReference>
<dbReference type="GO" id="GO:0015934">
    <property type="term" value="C:large ribosomal subunit"/>
    <property type="evidence" value="ECO:0007669"/>
    <property type="project" value="InterPro"/>
</dbReference>
<evidence type="ECO:0000256" key="4">
    <source>
        <dbReference type="SAM" id="MobiDB-lite"/>
    </source>
</evidence>
<accession>A0A8J6BN46</accession>
<reference evidence="5" key="1">
    <citation type="journal article" date="2021" name="bioRxiv">
        <title>Whole Genome Assembly and Annotation of Northern Wild Rice, Zizania palustris L., Supports a Whole Genome Duplication in the Zizania Genus.</title>
        <authorList>
            <person name="Haas M."/>
            <person name="Kono T."/>
            <person name="Macchietto M."/>
            <person name="Millas R."/>
            <person name="McGilp L."/>
            <person name="Shao M."/>
            <person name="Duquette J."/>
            <person name="Hirsch C.N."/>
            <person name="Kimball J."/>
        </authorList>
    </citation>
    <scope>NUCLEOTIDE SEQUENCE</scope>
    <source>
        <tissue evidence="5">Fresh leaf tissue</tissue>
    </source>
</reference>